<proteinExistence type="predicted"/>
<dbReference type="PROSITE" id="PS50234">
    <property type="entry name" value="VWFA"/>
    <property type="match status" value="1"/>
</dbReference>
<evidence type="ECO:0000256" key="1">
    <source>
        <dbReference type="SAM" id="SignalP"/>
    </source>
</evidence>
<dbReference type="Pfam" id="PF00092">
    <property type="entry name" value="VWA"/>
    <property type="match status" value="1"/>
</dbReference>
<keyword evidence="1" id="KW-0732">Signal</keyword>
<dbReference type="InterPro" id="IPR036465">
    <property type="entry name" value="vWFA_dom_sf"/>
</dbReference>
<keyword evidence="4" id="KW-1185">Reference proteome</keyword>
<feature type="signal peptide" evidence="1">
    <location>
        <begin position="1"/>
        <end position="19"/>
    </location>
</feature>
<dbReference type="OrthoDB" id="6132182at2759"/>
<dbReference type="SUPFAM" id="SSF53300">
    <property type="entry name" value="vWA-like"/>
    <property type="match status" value="1"/>
</dbReference>
<dbReference type="AlphaFoldDB" id="A0A9W7ATB9"/>
<sequence length="117" mass="12346">MMRRFQVLLWLTALASAGAAKWGACTVQGGDPKAPVPIDPLLHNCNTSYACEGQADIMFVMDGSGSITSGDANAYNDAMDFLRELAMTFSMGDNLVRVGMVQYSGSNPGLGSCDSVN</sequence>
<dbReference type="Gene3D" id="3.40.50.410">
    <property type="entry name" value="von Willebrand factor, type A domain"/>
    <property type="match status" value="1"/>
</dbReference>
<comment type="caution">
    <text evidence="3">The sequence shown here is derived from an EMBL/GenBank/DDBJ whole genome shotgun (WGS) entry which is preliminary data.</text>
</comment>
<gene>
    <name evidence="3" type="ORF">TrRE_jg8368</name>
</gene>
<dbReference type="EMBL" id="BRXZ01001556">
    <property type="protein sequence ID" value="GMH74004.1"/>
    <property type="molecule type" value="Genomic_DNA"/>
</dbReference>
<evidence type="ECO:0000313" key="4">
    <source>
        <dbReference type="Proteomes" id="UP001165082"/>
    </source>
</evidence>
<accession>A0A9W7ATB9</accession>
<reference evidence="3" key="1">
    <citation type="submission" date="2022-07" db="EMBL/GenBank/DDBJ databases">
        <title>Genome analysis of Parmales, a sister group of diatoms, reveals the evolutionary specialization of diatoms from phago-mixotrophs to photoautotrophs.</title>
        <authorList>
            <person name="Ban H."/>
            <person name="Sato S."/>
            <person name="Yoshikawa S."/>
            <person name="Kazumasa Y."/>
            <person name="Nakamura Y."/>
            <person name="Ichinomiya M."/>
            <person name="Saitoh K."/>
            <person name="Sato N."/>
            <person name="Blanc-Mathieu R."/>
            <person name="Endo H."/>
            <person name="Kuwata A."/>
            <person name="Ogata H."/>
        </authorList>
    </citation>
    <scope>NUCLEOTIDE SEQUENCE</scope>
</reference>
<feature type="domain" description="VWFA" evidence="2">
    <location>
        <begin position="56"/>
        <end position="117"/>
    </location>
</feature>
<feature type="chain" id="PRO_5040949464" description="VWFA domain-containing protein" evidence="1">
    <location>
        <begin position="20"/>
        <end position="117"/>
    </location>
</feature>
<organism evidence="3 4">
    <name type="scientific">Triparma retinervis</name>
    <dbReference type="NCBI Taxonomy" id="2557542"/>
    <lineage>
        <taxon>Eukaryota</taxon>
        <taxon>Sar</taxon>
        <taxon>Stramenopiles</taxon>
        <taxon>Ochrophyta</taxon>
        <taxon>Bolidophyceae</taxon>
        <taxon>Parmales</taxon>
        <taxon>Triparmaceae</taxon>
        <taxon>Triparma</taxon>
    </lineage>
</organism>
<evidence type="ECO:0000313" key="3">
    <source>
        <dbReference type="EMBL" id="GMH74004.1"/>
    </source>
</evidence>
<protein>
    <recommendedName>
        <fullName evidence="2">VWFA domain-containing protein</fullName>
    </recommendedName>
</protein>
<dbReference type="InterPro" id="IPR002035">
    <property type="entry name" value="VWF_A"/>
</dbReference>
<evidence type="ECO:0000259" key="2">
    <source>
        <dbReference type="PROSITE" id="PS50234"/>
    </source>
</evidence>
<dbReference type="Proteomes" id="UP001165082">
    <property type="component" value="Unassembled WGS sequence"/>
</dbReference>
<feature type="non-terminal residue" evidence="3">
    <location>
        <position position="117"/>
    </location>
</feature>
<name>A0A9W7ATB9_9STRA</name>